<dbReference type="Gramene" id="OE9A019661T1">
    <property type="protein sequence ID" value="OE9A019661C1"/>
    <property type="gene ID" value="OE9A019661"/>
</dbReference>
<gene>
    <name evidence="2" type="ORF">OLEA9_A019661</name>
</gene>
<evidence type="ECO:0000313" key="2">
    <source>
        <dbReference type="EMBL" id="CAA2960186.1"/>
    </source>
</evidence>
<evidence type="ECO:0000256" key="1">
    <source>
        <dbReference type="SAM" id="MobiDB-lite"/>
    </source>
</evidence>
<evidence type="ECO:0000313" key="3">
    <source>
        <dbReference type="Proteomes" id="UP000594638"/>
    </source>
</evidence>
<name>A0A8S0Q2H0_OLEEU</name>
<dbReference type="EMBL" id="CACTIH010000374">
    <property type="protein sequence ID" value="CAA2960186.1"/>
    <property type="molecule type" value="Genomic_DNA"/>
</dbReference>
<keyword evidence="3" id="KW-1185">Reference proteome</keyword>
<dbReference type="Proteomes" id="UP000594638">
    <property type="component" value="Unassembled WGS sequence"/>
</dbReference>
<feature type="region of interest" description="Disordered" evidence="1">
    <location>
        <begin position="1"/>
        <end position="25"/>
    </location>
</feature>
<reference evidence="2 3" key="1">
    <citation type="submission" date="2019-12" db="EMBL/GenBank/DDBJ databases">
        <authorList>
            <person name="Alioto T."/>
            <person name="Alioto T."/>
            <person name="Gomez Garrido J."/>
        </authorList>
    </citation>
    <scope>NUCLEOTIDE SEQUENCE [LARGE SCALE GENOMIC DNA]</scope>
</reference>
<dbReference type="AlphaFoldDB" id="A0A8S0Q2H0"/>
<comment type="caution">
    <text evidence="2">The sequence shown here is derived from an EMBL/GenBank/DDBJ whole genome shotgun (WGS) entry which is preliminary data.</text>
</comment>
<proteinExistence type="predicted"/>
<sequence>MKEQETLTFCTPPLHETVDTTPLDDAAHTTPPLDEAANINCSSVTAISVTLVVRRIGITYGTSTGLMTEWWDQKMKVPSYTPQ</sequence>
<organism evidence="2 3">
    <name type="scientific">Olea europaea subsp. europaea</name>
    <dbReference type="NCBI Taxonomy" id="158383"/>
    <lineage>
        <taxon>Eukaryota</taxon>
        <taxon>Viridiplantae</taxon>
        <taxon>Streptophyta</taxon>
        <taxon>Embryophyta</taxon>
        <taxon>Tracheophyta</taxon>
        <taxon>Spermatophyta</taxon>
        <taxon>Magnoliopsida</taxon>
        <taxon>eudicotyledons</taxon>
        <taxon>Gunneridae</taxon>
        <taxon>Pentapetalae</taxon>
        <taxon>asterids</taxon>
        <taxon>lamiids</taxon>
        <taxon>Lamiales</taxon>
        <taxon>Oleaceae</taxon>
        <taxon>Oleeae</taxon>
        <taxon>Olea</taxon>
    </lineage>
</organism>
<protein>
    <submittedName>
        <fullName evidence="2">Uncharacterized protein</fullName>
    </submittedName>
</protein>
<accession>A0A8S0Q2H0</accession>